<evidence type="ECO:0000313" key="5">
    <source>
        <dbReference type="Proteomes" id="UP000663829"/>
    </source>
</evidence>
<evidence type="ECO:0000313" key="3">
    <source>
        <dbReference type="EMBL" id="CAF3832077.1"/>
    </source>
</evidence>
<dbReference type="Proteomes" id="UP000682733">
    <property type="component" value="Unassembled WGS sequence"/>
</dbReference>
<evidence type="ECO:0000313" key="2">
    <source>
        <dbReference type="EMBL" id="CAF1225149.1"/>
    </source>
</evidence>
<dbReference type="Proteomes" id="UP000677228">
    <property type="component" value="Unassembled WGS sequence"/>
</dbReference>
<comment type="caution">
    <text evidence="2">The sequence shown here is derived from an EMBL/GenBank/DDBJ whole genome shotgun (WGS) entry which is preliminary data.</text>
</comment>
<dbReference type="Proteomes" id="UP000681722">
    <property type="component" value="Unassembled WGS sequence"/>
</dbReference>
<dbReference type="EMBL" id="CAJOBA010008586">
    <property type="protein sequence ID" value="CAF3832077.1"/>
    <property type="molecule type" value="Genomic_DNA"/>
</dbReference>
<dbReference type="EMBL" id="CAJNOQ010009438">
    <property type="protein sequence ID" value="CAF1225149.1"/>
    <property type="molecule type" value="Genomic_DNA"/>
</dbReference>
<dbReference type="EMBL" id="CAJOBC010009441">
    <property type="protein sequence ID" value="CAF3988130.1"/>
    <property type="molecule type" value="Genomic_DNA"/>
</dbReference>
<accession>A0A814Y4I4</accession>
<dbReference type="EMBL" id="CAJNOK010008570">
    <property type="protein sequence ID" value="CAF1067182.1"/>
    <property type="molecule type" value="Genomic_DNA"/>
</dbReference>
<reference evidence="2" key="1">
    <citation type="submission" date="2021-02" db="EMBL/GenBank/DDBJ databases">
        <authorList>
            <person name="Nowell W R."/>
        </authorList>
    </citation>
    <scope>NUCLEOTIDE SEQUENCE</scope>
</reference>
<organism evidence="2 5">
    <name type="scientific">Didymodactylos carnosus</name>
    <dbReference type="NCBI Taxonomy" id="1234261"/>
    <lineage>
        <taxon>Eukaryota</taxon>
        <taxon>Metazoa</taxon>
        <taxon>Spiralia</taxon>
        <taxon>Gnathifera</taxon>
        <taxon>Rotifera</taxon>
        <taxon>Eurotatoria</taxon>
        <taxon>Bdelloidea</taxon>
        <taxon>Philodinida</taxon>
        <taxon>Philodinidae</taxon>
        <taxon>Didymodactylos</taxon>
    </lineage>
</organism>
<keyword evidence="5" id="KW-1185">Reference proteome</keyword>
<evidence type="ECO:0000313" key="4">
    <source>
        <dbReference type="EMBL" id="CAF3988130.1"/>
    </source>
</evidence>
<dbReference type="Proteomes" id="UP000663829">
    <property type="component" value="Unassembled WGS sequence"/>
</dbReference>
<evidence type="ECO:0000313" key="1">
    <source>
        <dbReference type="EMBL" id="CAF1067182.1"/>
    </source>
</evidence>
<name>A0A814Y4I4_9BILA</name>
<sequence>MPCFIGGNIIHEGELHLFSISLLLDINNNTVLMEKVRQITLCDPQSPYTLKLFLFLQSNCPRLRELWFYGFTHLNDHVLPTNIQLSKIKMLLIAYDETCQYKSVRRLLLLLPNLKVLAITHQLLLTIFNDICQDQHIRDTRCKQVYELILGYYDYQNQMKNEEDEVRRIFPNLKVFDCCLE</sequence>
<protein>
    <submittedName>
        <fullName evidence="2">Uncharacterized protein</fullName>
    </submittedName>
</protein>
<dbReference type="AlphaFoldDB" id="A0A814Y4I4"/>
<proteinExistence type="predicted"/>
<gene>
    <name evidence="2" type="ORF">GPM918_LOCUS24888</name>
    <name evidence="1" type="ORF">OVA965_LOCUS17715</name>
    <name evidence="4" type="ORF">SRO942_LOCUS24891</name>
    <name evidence="3" type="ORF">TMI583_LOCUS17727</name>
</gene>